<dbReference type="EMBL" id="JAESVA010000001">
    <property type="protein sequence ID" value="MCB8878906.1"/>
    <property type="molecule type" value="Genomic_DNA"/>
</dbReference>
<dbReference type="NCBIfam" id="TIGR00706">
    <property type="entry name" value="SppA_dom"/>
    <property type="match status" value="1"/>
</dbReference>
<comment type="similarity">
    <text evidence="1">Belongs to the peptidase S49 family.</text>
</comment>
<dbReference type="Pfam" id="PF01343">
    <property type="entry name" value="Peptidase_S49"/>
    <property type="match status" value="1"/>
</dbReference>
<dbReference type="GO" id="GO:0008236">
    <property type="term" value="F:serine-type peptidase activity"/>
    <property type="evidence" value="ECO:0007669"/>
    <property type="project" value="UniProtKB-KW"/>
</dbReference>
<keyword evidence="4" id="KW-0720">Serine protease</keyword>
<dbReference type="Proteomes" id="UP000721844">
    <property type="component" value="Unassembled WGS sequence"/>
</dbReference>
<comment type="caution">
    <text evidence="7">The sequence shown here is derived from an EMBL/GenBank/DDBJ whole genome shotgun (WGS) entry which is preliminary data.</text>
</comment>
<dbReference type="InterPro" id="IPR002142">
    <property type="entry name" value="Peptidase_S49"/>
</dbReference>
<feature type="transmembrane region" description="Helical" evidence="5">
    <location>
        <begin position="21"/>
        <end position="40"/>
    </location>
</feature>
<dbReference type="InterPro" id="IPR029045">
    <property type="entry name" value="ClpP/crotonase-like_dom_sf"/>
</dbReference>
<evidence type="ECO:0000313" key="7">
    <source>
        <dbReference type="EMBL" id="MCB8878906.1"/>
    </source>
</evidence>
<evidence type="ECO:0000256" key="3">
    <source>
        <dbReference type="ARBA" id="ARBA00022801"/>
    </source>
</evidence>
<keyword evidence="5" id="KW-0472">Membrane</keyword>
<dbReference type="InterPro" id="IPR004635">
    <property type="entry name" value="Pept_S49_SppA"/>
</dbReference>
<keyword evidence="3" id="KW-0378">Hydrolase</keyword>
<keyword evidence="8" id="KW-1185">Reference proteome</keyword>
<keyword evidence="2" id="KW-0645">Protease</keyword>
<dbReference type="RefSeq" id="WP_227305186.1">
    <property type="nucleotide sequence ID" value="NZ_JAESVA010000001.1"/>
</dbReference>
<keyword evidence="5" id="KW-0812">Transmembrane</keyword>
<dbReference type="PANTHER" id="PTHR42987">
    <property type="entry name" value="PEPTIDASE S49"/>
    <property type="match status" value="1"/>
</dbReference>
<evidence type="ECO:0000259" key="6">
    <source>
        <dbReference type="Pfam" id="PF01343"/>
    </source>
</evidence>
<gene>
    <name evidence="7" type="primary">sppA</name>
    <name evidence="7" type="ORF">ACELLULO517_01575</name>
</gene>
<name>A0A963YY08_9PROT</name>
<dbReference type="PANTHER" id="PTHR42987:SF6">
    <property type="entry name" value="PROTEINASE IV"/>
    <property type="match status" value="1"/>
</dbReference>
<evidence type="ECO:0000256" key="4">
    <source>
        <dbReference type="ARBA" id="ARBA00022825"/>
    </source>
</evidence>
<keyword evidence="5" id="KW-1133">Transmembrane helix</keyword>
<dbReference type="SUPFAM" id="SSF52096">
    <property type="entry name" value="ClpP/crotonase"/>
    <property type="match status" value="1"/>
</dbReference>
<protein>
    <submittedName>
        <fullName evidence="7">Signal peptide peptidase SppA</fullName>
    </submittedName>
</protein>
<feature type="domain" description="Peptidase S49" evidence="6">
    <location>
        <begin position="105"/>
        <end position="254"/>
    </location>
</feature>
<dbReference type="GO" id="GO:0006508">
    <property type="term" value="P:proteolysis"/>
    <property type="evidence" value="ECO:0007669"/>
    <property type="project" value="UniProtKB-KW"/>
</dbReference>
<dbReference type="InterPro" id="IPR047272">
    <property type="entry name" value="S49_SppA_C"/>
</dbReference>
<sequence>MSLETDLILDRHRLKRRLITWRVIAILAVLFAALAVIGRADFQLPGDRYVAVLHVNGIITDDEKRVRAVSRLAGDSDVAALMVEIDSPGGSVAGGEALHDAVARVAAVKPVVTVMGGTAASAGYMIAVPAARIFARNATITGSIGVIMEAPEFSGLLDKLGIDVQTLVSGPLKGQPSFSAPMTPAGHVALQSLLMDLYDQFVGMVADGRHMSVDDVRKLADGRAYTGRQAIGLHLVDQIGGEDDARAWLASAKGIPASLPLRDVHLRKKGVSLFGIRLNGLANLLFSQTVPLDGAVALWQPSTD</sequence>
<accession>A0A963YY08</accession>
<evidence type="ECO:0000313" key="8">
    <source>
        <dbReference type="Proteomes" id="UP000721844"/>
    </source>
</evidence>
<dbReference type="AlphaFoldDB" id="A0A963YY08"/>
<dbReference type="Gene3D" id="3.90.226.10">
    <property type="entry name" value="2-enoyl-CoA Hydratase, Chain A, domain 1"/>
    <property type="match status" value="2"/>
</dbReference>
<evidence type="ECO:0000256" key="5">
    <source>
        <dbReference type="SAM" id="Phobius"/>
    </source>
</evidence>
<proteinExistence type="inferred from homology"/>
<evidence type="ECO:0000256" key="2">
    <source>
        <dbReference type="ARBA" id="ARBA00022670"/>
    </source>
</evidence>
<reference evidence="7 8" key="1">
    <citation type="journal article" date="2021" name="Microorganisms">
        <title>Acidisoma silvae sp. nov. and Acidisomacellulosilytica sp. nov., Two Acidophilic Bacteria Isolated from Decaying Wood, Hydrolyzing Cellulose and Producing Poly-3-hydroxybutyrate.</title>
        <authorList>
            <person name="Mieszkin S."/>
            <person name="Pouder E."/>
            <person name="Uroz S."/>
            <person name="Simon-Colin C."/>
            <person name="Alain K."/>
        </authorList>
    </citation>
    <scope>NUCLEOTIDE SEQUENCE [LARGE SCALE GENOMIC DNA]</scope>
    <source>
        <strain evidence="7 8">HW T5.17</strain>
    </source>
</reference>
<organism evidence="7 8">
    <name type="scientific">Acidisoma cellulosilyticum</name>
    <dbReference type="NCBI Taxonomy" id="2802395"/>
    <lineage>
        <taxon>Bacteria</taxon>
        <taxon>Pseudomonadati</taxon>
        <taxon>Pseudomonadota</taxon>
        <taxon>Alphaproteobacteria</taxon>
        <taxon>Acetobacterales</taxon>
        <taxon>Acidocellaceae</taxon>
        <taxon>Acidisoma</taxon>
    </lineage>
</organism>
<evidence type="ECO:0000256" key="1">
    <source>
        <dbReference type="ARBA" id="ARBA00008683"/>
    </source>
</evidence>
<dbReference type="CDD" id="cd07023">
    <property type="entry name" value="S49_Sppa_N_C"/>
    <property type="match status" value="1"/>
</dbReference>